<dbReference type="Proteomes" id="UP000269265">
    <property type="component" value="Unassembled WGS sequence"/>
</dbReference>
<dbReference type="RefSeq" id="WP_125244305.1">
    <property type="nucleotide sequence ID" value="NZ_RSED01000013.1"/>
</dbReference>
<feature type="region of interest" description="Disordered" evidence="1">
    <location>
        <begin position="66"/>
        <end position="95"/>
    </location>
</feature>
<reference evidence="2 3" key="1">
    <citation type="submission" date="2018-12" db="EMBL/GenBank/DDBJ databases">
        <title>The whole draft genome of Aquabacterium sp. SJQ9.</title>
        <authorList>
            <person name="Sun L."/>
            <person name="Gao X."/>
            <person name="Chen W."/>
            <person name="Huang K."/>
        </authorList>
    </citation>
    <scope>NUCLEOTIDE SEQUENCE [LARGE SCALE GENOMIC DNA]</scope>
    <source>
        <strain evidence="2 3">SJQ9</strain>
    </source>
</reference>
<dbReference type="AlphaFoldDB" id="A0A3R8S1I6"/>
<name>A0A3R8S1I6_9BURK</name>
<evidence type="ECO:0000256" key="1">
    <source>
        <dbReference type="SAM" id="MobiDB-lite"/>
    </source>
</evidence>
<feature type="compositionally biased region" description="Polar residues" evidence="1">
    <location>
        <begin position="75"/>
        <end position="91"/>
    </location>
</feature>
<comment type="caution">
    <text evidence="2">The sequence shown here is derived from an EMBL/GenBank/DDBJ whole genome shotgun (WGS) entry which is preliminary data.</text>
</comment>
<keyword evidence="3" id="KW-1185">Reference proteome</keyword>
<dbReference type="OrthoDB" id="9156308at2"/>
<proteinExistence type="predicted"/>
<dbReference type="EMBL" id="RSED01000013">
    <property type="protein sequence ID" value="RRS03213.1"/>
    <property type="molecule type" value="Genomic_DNA"/>
</dbReference>
<sequence length="217" mass="24072">MQLVRYEQARQALAECHKVDEVKDIRDKAEAMAAYARQAKDQDLIQYATEIKVRAERRCGELLSTTEKNKGATVPGTNRGTTRSDDSTASPTLADMGLTKDESSRYQQLAAMPTEHFETAVATAKATAGEVTTAFMLREAKKQKPVPQPVKGKKAEAMRQELKEAQQRGVSMASTYARLLLQTVTVQDVFSEQEIELFMQVESAIRQRIAEVTLSSA</sequence>
<accession>A0A3R8S1I6</accession>
<organism evidence="2 3">
    <name type="scientific">Aquabacterium soli</name>
    <dbReference type="NCBI Taxonomy" id="2493092"/>
    <lineage>
        <taxon>Bacteria</taxon>
        <taxon>Pseudomonadati</taxon>
        <taxon>Pseudomonadota</taxon>
        <taxon>Betaproteobacteria</taxon>
        <taxon>Burkholderiales</taxon>
        <taxon>Aquabacterium</taxon>
    </lineage>
</organism>
<evidence type="ECO:0000313" key="2">
    <source>
        <dbReference type="EMBL" id="RRS03213.1"/>
    </source>
</evidence>
<gene>
    <name evidence="2" type="ORF">EIP75_16100</name>
</gene>
<evidence type="ECO:0000313" key="3">
    <source>
        <dbReference type="Proteomes" id="UP000269265"/>
    </source>
</evidence>
<protein>
    <submittedName>
        <fullName evidence="2">Uncharacterized protein</fullName>
    </submittedName>
</protein>